<dbReference type="Pfam" id="PF03704">
    <property type="entry name" value="BTAD"/>
    <property type="match status" value="1"/>
</dbReference>
<dbReference type="Gene3D" id="1.10.10.10">
    <property type="entry name" value="Winged helix-like DNA-binding domain superfamily/Winged helix DNA-binding domain"/>
    <property type="match status" value="1"/>
</dbReference>
<reference evidence="4" key="1">
    <citation type="journal article" date="2019" name="Int. J. Syst. Evol. Microbiol.">
        <title>The Global Catalogue of Microorganisms (GCM) 10K type strain sequencing project: providing services to taxonomists for standard genome sequencing and annotation.</title>
        <authorList>
            <consortium name="The Broad Institute Genomics Platform"/>
            <consortium name="The Broad Institute Genome Sequencing Center for Infectious Disease"/>
            <person name="Wu L."/>
            <person name="Ma J."/>
        </authorList>
    </citation>
    <scope>NUCLEOTIDE SEQUENCE [LARGE SCALE GENOMIC DNA]</scope>
    <source>
        <strain evidence="4">NBRC 112416</strain>
    </source>
</reference>
<gene>
    <name evidence="3" type="ORF">GCM10010862_13040</name>
</gene>
<evidence type="ECO:0000256" key="1">
    <source>
        <dbReference type="SAM" id="Coils"/>
    </source>
</evidence>
<protein>
    <recommendedName>
        <fullName evidence="2">Bacterial transcriptional activator domain-containing protein</fullName>
    </recommendedName>
</protein>
<dbReference type="SMART" id="SM01043">
    <property type="entry name" value="BTAD"/>
    <property type="match status" value="1"/>
</dbReference>
<dbReference type="RefSeq" id="WP_284339487.1">
    <property type="nucleotide sequence ID" value="NZ_BSNS01000007.1"/>
</dbReference>
<dbReference type="SUPFAM" id="SSF48452">
    <property type="entry name" value="TPR-like"/>
    <property type="match status" value="1"/>
</dbReference>
<sequence>MRVFIQLLGRFSVRIDDQALAATDWPRNRAAALVKLLAVSPGNRLHREQVMDLFWPELDSEAAGANLRKALHFARRALGVHEIIEVVGDVVCLAPQAELTVDAQLFEETAKAALKAGDGPALERAADLYGGELLPDDIYVDWLEAPREHLKRRYLELPRAGRMWQRLIALDPTDEEAQRALMQAALDAGNRGEAIRQFNQLRDSLHAELGVGPSAATIALYERALVLSADPVSPSERIRAALAWGLVSLQSADFDEASRIARETRDLAIGADLGREVGEASALIGLAANMQNRWPALFRSEFIEWVEARPAFIRHVFDGHLCLSEFCLCSASGHSEVAALAAELRTVAAKAQSRAGEGLACLLLGEAALFSGELDSAEQLLTQAEEKLREADAVSGRVLAVERLAEIALERGQNWRAGRLIERGLTDARLSWLAPHLIMRMQALAVRAARTHEEVAEAILAGDRLMTSGACQPCSMALRTATAIALAEAGELEQVDRRLNDAERIAGMWHGGPWAAALWEARGVQRRAQKLTVRAMAAFEEAANRYAELGRPRDAVRCLARMGA</sequence>
<feature type="coiled-coil region" evidence="1">
    <location>
        <begin position="367"/>
        <end position="394"/>
    </location>
</feature>
<dbReference type="InterPro" id="IPR016032">
    <property type="entry name" value="Sig_transdc_resp-reg_C-effctor"/>
</dbReference>
<evidence type="ECO:0000313" key="4">
    <source>
        <dbReference type="Proteomes" id="UP001156691"/>
    </source>
</evidence>
<dbReference type="Proteomes" id="UP001156691">
    <property type="component" value="Unassembled WGS sequence"/>
</dbReference>
<dbReference type="EMBL" id="BSNS01000007">
    <property type="protein sequence ID" value="GLQ54045.1"/>
    <property type="molecule type" value="Genomic_DNA"/>
</dbReference>
<dbReference type="PANTHER" id="PTHR35807">
    <property type="entry name" value="TRANSCRIPTIONAL REGULATOR REDD-RELATED"/>
    <property type="match status" value="1"/>
</dbReference>
<dbReference type="InterPro" id="IPR011990">
    <property type="entry name" value="TPR-like_helical_dom_sf"/>
</dbReference>
<dbReference type="InterPro" id="IPR036388">
    <property type="entry name" value="WH-like_DNA-bd_sf"/>
</dbReference>
<proteinExistence type="predicted"/>
<keyword evidence="4" id="KW-1185">Reference proteome</keyword>
<organism evidence="3 4">
    <name type="scientific">Devosia nitrariae</name>
    <dbReference type="NCBI Taxonomy" id="2071872"/>
    <lineage>
        <taxon>Bacteria</taxon>
        <taxon>Pseudomonadati</taxon>
        <taxon>Pseudomonadota</taxon>
        <taxon>Alphaproteobacteria</taxon>
        <taxon>Hyphomicrobiales</taxon>
        <taxon>Devosiaceae</taxon>
        <taxon>Devosia</taxon>
    </lineage>
</organism>
<dbReference type="Gene3D" id="1.25.40.10">
    <property type="entry name" value="Tetratricopeptide repeat domain"/>
    <property type="match status" value="1"/>
</dbReference>
<evidence type="ECO:0000259" key="2">
    <source>
        <dbReference type="SMART" id="SM01043"/>
    </source>
</evidence>
<dbReference type="SUPFAM" id="SSF46894">
    <property type="entry name" value="C-terminal effector domain of the bipartite response regulators"/>
    <property type="match status" value="1"/>
</dbReference>
<comment type="caution">
    <text evidence="3">The sequence shown here is derived from an EMBL/GenBank/DDBJ whole genome shotgun (WGS) entry which is preliminary data.</text>
</comment>
<dbReference type="InterPro" id="IPR051677">
    <property type="entry name" value="AfsR-DnrI-RedD_regulator"/>
</dbReference>
<accession>A0ABQ5W2C5</accession>
<dbReference type="InterPro" id="IPR005158">
    <property type="entry name" value="BTAD"/>
</dbReference>
<feature type="domain" description="Bacterial transcriptional activator" evidence="2">
    <location>
        <begin position="101"/>
        <end position="225"/>
    </location>
</feature>
<keyword evidence="1" id="KW-0175">Coiled coil</keyword>
<dbReference type="PANTHER" id="PTHR35807:SF2">
    <property type="entry name" value="TRANSCRIPTIONAL ACTIVATOR DOMAIN"/>
    <property type="match status" value="1"/>
</dbReference>
<evidence type="ECO:0000313" key="3">
    <source>
        <dbReference type="EMBL" id="GLQ54045.1"/>
    </source>
</evidence>
<name>A0ABQ5W2C5_9HYPH</name>